<dbReference type="InterPro" id="IPR003333">
    <property type="entry name" value="CMAS"/>
</dbReference>
<dbReference type="EMBL" id="JABFCX010000002">
    <property type="protein sequence ID" value="NNU16394.1"/>
    <property type="molecule type" value="Genomic_DNA"/>
</dbReference>
<evidence type="ECO:0000256" key="2">
    <source>
        <dbReference type="ARBA" id="ARBA00022603"/>
    </source>
</evidence>
<dbReference type="InterPro" id="IPR029063">
    <property type="entry name" value="SAM-dependent_MTases_sf"/>
</dbReference>
<dbReference type="GO" id="GO:0032259">
    <property type="term" value="P:methylation"/>
    <property type="evidence" value="ECO:0007669"/>
    <property type="project" value="UniProtKB-KW"/>
</dbReference>
<dbReference type="PANTHER" id="PTHR43667:SF1">
    <property type="entry name" value="CYCLOPROPANE-FATTY-ACYL-PHOSPHOLIPID SYNTHASE"/>
    <property type="match status" value="1"/>
</dbReference>
<organism evidence="6 7">
    <name type="scientific">Parvularcula mediterranea</name>
    <dbReference type="NCBI Taxonomy" id="2732508"/>
    <lineage>
        <taxon>Bacteria</taxon>
        <taxon>Pseudomonadati</taxon>
        <taxon>Pseudomonadota</taxon>
        <taxon>Alphaproteobacteria</taxon>
        <taxon>Parvularculales</taxon>
        <taxon>Parvularculaceae</taxon>
        <taxon>Parvularcula</taxon>
    </lineage>
</organism>
<dbReference type="PANTHER" id="PTHR43667">
    <property type="entry name" value="CYCLOPROPANE-FATTY-ACYL-PHOSPHOLIPID SYNTHASE"/>
    <property type="match status" value="1"/>
</dbReference>
<dbReference type="SUPFAM" id="SSF53335">
    <property type="entry name" value="S-adenosyl-L-methionine-dependent methyltransferases"/>
    <property type="match status" value="1"/>
</dbReference>
<accession>A0A7Y3RLQ5</accession>
<keyword evidence="2 6" id="KW-0489">Methyltransferase</keyword>
<keyword evidence="7" id="KW-1185">Reference proteome</keyword>
<evidence type="ECO:0000256" key="4">
    <source>
        <dbReference type="ARBA" id="ARBA00022691"/>
    </source>
</evidence>
<dbReference type="InterPro" id="IPR050723">
    <property type="entry name" value="CFA/CMAS"/>
</dbReference>
<sequence length="451" mass="51977">MKSTQNLGSARAQKQLKSIRIMLAEVARHLEADFVVVLWNGEEVPLKEDAQGDLRMHIRSPNVVRRLLLKPEILTLLQLVASKDLMLEGGSPYDFVKRWDHGKGIHLVRRIDKMKVARHALPFVLGGDIPDRDLPGYHKDAGETVEERDDQEMIGFHYDVSNDFFRLFLDERMLYSTAYYRSEDESLEDAQLHKLDMICRKLRLTPGDRMLDIGCGWGSLACHAAEHYGAHVHGLTLSKEQLAYGLEQVKRRGLEDQVTLELKDYRELADQREVYDKVCQVEMFEHVGWENFDMHFETVRHLLVPQGVYYHQATTRRGGKDLSNFRKATKSMTFITTYIFPGGELDYIGNTLTNMGRMGLEVMDVECLRDSYYLTLQEWERRLKENRDAAVREAGEARTILWQIYFALFIRAFERTVATNYAVVAVKRQPGRTTIPLDRAAIYTESGKPGA</sequence>
<evidence type="ECO:0000313" key="6">
    <source>
        <dbReference type="EMBL" id="NNU16394.1"/>
    </source>
</evidence>
<evidence type="ECO:0000256" key="1">
    <source>
        <dbReference type="ARBA" id="ARBA00010815"/>
    </source>
</evidence>
<comment type="similarity">
    <text evidence="1">Belongs to the CFA/CMAS family.</text>
</comment>
<keyword evidence="5" id="KW-0443">Lipid metabolism</keyword>
<reference evidence="6 7" key="1">
    <citation type="submission" date="2020-05" db="EMBL/GenBank/DDBJ databases">
        <title>Parvularcula mediterraneae sp. nov., isolated from polypropylene straw from shallow seawater of the seashore of Laganas in Zakynthos island, Greece.</title>
        <authorList>
            <person name="Szabo I."/>
            <person name="Al-Omari J."/>
            <person name="Rado J."/>
            <person name="Szerdahelyi G.S."/>
        </authorList>
    </citation>
    <scope>NUCLEOTIDE SEQUENCE [LARGE SCALE GENOMIC DNA]</scope>
    <source>
        <strain evidence="6 7">ZS-1/3</strain>
    </source>
</reference>
<dbReference type="Pfam" id="PF02353">
    <property type="entry name" value="CMAS"/>
    <property type="match status" value="1"/>
</dbReference>
<proteinExistence type="inferred from homology"/>
<evidence type="ECO:0000313" key="7">
    <source>
        <dbReference type="Proteomes" id="UP000536835"/>
    </source>
</evidence>
<gene>
    <name evidence="6" type="ORF">HK107_08685</name>
</gene>
<dbReference type="GO" id="GO:0008610">
    <property type="term" value="P:lipid biosynthetic process"/>
    <property type="evidence" value="ECO:0007669"/>
    <property type="project" value="InterPro"/>
</dbReference>
<comment type="caution">
    <text evidence="6">The sequence shown here is derived from an EMBL/GenBank/DDBJ whole genome shotgun (WGS) entry which is preliminary data.</text>
</comment>
<dbReference type="Gene3D" id="3.40.50.150">
    <property type="entry name" value="Vaccinia Virus protein VP39"/>
    <property type="match status" value="1"/>
</dbReference>
<dbReference type="PIRSF" id="PIRSF003085">
    <property type="entry name" value="CMAS"/>
    <property type="match status" value="1"/>
</dbReference>
<dbReference type="CDD" id="cd02440">
    <property type="entry name" value="AdoMet_MTases"/>
    <property type="match status" value="1"/>
</dbReference>
<dbReference type="Proteomes" id="UP000536835">
    <property type="component" value="Unassembled WGS sequence"/>
</dbReference>
<protein>
    <submittedName>
        <fullName evidence="6">Class I SAM-dependent methyltransferase</fullName>
    </submittedName>
</protein>
<dbReference type="GO" id="GO:0008168">
    <property type="term" value="F:methyltransferase activity"/>
    <property type="evidence" value="ECO:0007669"/>
    <property type="project" value="UniProtKB-KW"/>
</dbReference>
<keyword evidence="3 6" id="KW-0808">Transferase</keyword>
<dbReference type="AlphaFoldDB" id="A0A7Y3RLQ5"/>
<evidence type="ECO:0000256" key="3">
    <source>
        <dbReference type="ARBA" id="ARBA00022679"/>
    </source>
</evidence>
<name>A0A7Y3RLQ5_9PROT</name>
<evidence type="ECO:0000256" key="5">
    <source>
        <dbReference type="ARBA" id="ARBA00023098"/>
    </source>
</evidence>
<keyword evidence="4" id="KW-0949">S-adenosyl-L-methionine</keyword>